<accession>A0A512NK42</accession>
<evidence type="ECO:0000313" key="1">
    <source>
        <dbReference type="EMBL" id="GEP59319.1"/>
    </source>
</evidence>
<sequence length="82" mass="9495">MNASAVLANLLRLRVNEARMASELHEADQPVRLLPVLQPEELPPEFEDVVQIQVLGYRERLTLLHGRRLRVLDPVWTLVPRH</sequence>
<gene>
    <name evidence="1" type="ORF">RSO01_64850</name>
</gene>
<comment type="caution">
    <text evidence="1">The sequence shown here is derived from an EMBL/GenBank/DDBJ whole genome shotgun (WGS) entry which is preliminary data.</text>
</comment>
<protein>
    <submittedName>
        <fullName evidence="1">Uncharacterized protein</fullName>
    </submittedName>
</protein>
<dbReference type="RefSeq" id="WP_170303519.1">
    <property type="nucleotide sequence ID" value="NZ_BKAJ01000126.1"/>
</dbReference>
<dbReference type="Proteomes" id="UP000321058">
    <property type="component" value="Unassembled WGS sequence"/>
</dbReference>
<keyword evidence="2" id="KW-1185">Reference proteome</keyword>
<reference evidence="1 2" key="1">
    <citation type="submission" date="2019-07" db="EMBL/GenBank/DDBJ databases">
        <title>Whole genome shotgun sequence of Reyranella soli NBRC 108950.</title>
        <authorList>
            <person name="Hosoyama A."/>
            <person name="Uohara A."/>
            <person name="Ohji S."/>
            <person name="Ichikawa N."/>
        </authorList>
    </citation>
    <scope>NUCLEOTIDE SEQUENCE [LARGE SCALE GENOMIC DNA]</scope>
    <source>
        <strain evidence="1 2">NBRC 108950</strain>
    </source>
</reference>
<dbReference type="AlphaFoldDB" id="A0A512NK42"/>
<name>A0A512NK42_9HYPH</name>
<dbReference type="EMBL" id="BKAJ01000126">
    <property type="protein sequence ID" value="GEP59319.1"/>
    <property type="molecule type" value="Genomic_DNA"/>
</dbReference>
<organism evidence="1 2">
    <name type="scientific">Reyranella soli</name>
    <dbReference type="NCBI Taxonomy" id="1230389"/>
    <lineage>
        <taxon>Bacteria</taxon>
        <taxon>Pseudomonadati</taxon>
        <taxon>Pseudomonadota</taxon>
        <taxon>Alphaproteobacteria</taxon>
        <taxon>Hyphomicrobiales</taxon>
        <taxon>Reyranellaceae</taxon>
        <taxon>Reyranella</taxon>
    </lineage>
</organism>
<evidence type="ECO:0000313" key="2">
    <source>
        <dbReference type="Proteomes" id="UP000321058"/>
    </source>
</evidence>
<proteinExistence type="predicted"/>